<gene>
    <name evidence="2" type="ORF">SDC9_207126</name>
</gene>
<name>A0A645J6R4_9ZZZZ</name>
<sequence length="106" mass="11381">MTILIFQRILHNVAHIKAALRPGLDQPLGLQQVVGGHHRVGAHALLARAFTHRGQARASRQQPRAYALGQTLGQLLGQGQGRLAGQGDGHGDGLRTVLKQIPIQKP</sequence>
<feature type="compositionally biased region" description="Gly residues" evidence="1">
    <location>
        <begin position="79"/>
        <end position="88"/>
    </location>
</feature>
<evidence type="ECO:0000313" key="2">
    <source>
        <dbReference type="EMBL" id="MPN59405.1"/>
    </source>
</evidence>
<accession>A0A645J6R4</accession>
<reference evidence="2" key="1">
    <citation type="submission" date="2019-08" db="EMBL/GenBank/DDBJ databases">
        <authorList>
            <person name="Kucharzyk K."/>
            <person name="Murdoch R.W."/>
            <person name="Higgins S."/>
            <person name="Loffler F."/>
        </authorList>
    </citation>
    <scope>NUCLEOTIDE SEQUENCE</scope>
</reference>
<evidence type="ECO:0000256" key="1">
    <source>
        <dbReference type="SAM" id="MobiDB-lite"/>
    </source>
</evidence>
<organism evidence="2">
    <name type="scientific">bioreactor metagenome</name>
    <dbReference type="NCBI Taxonomy" id="1076179"/>
    <lineage>
        <taxon>unclassified sequences</taxon>
        <taxon>metagenomes</taxon>
        <taxon>ecological metagenomes</taxon>
    </lineage>
</organism>
<protein>
    <submittedName>
        <fullName evidence="2">Uncharacterized protein</fullName>
    </submittedName>
</protein>
<feature type="region of interest" description="Disordered" evidence="1">
    <location>
        <begin position="79"/>
        <end position="106"/>
    </location>
</feature>
<proteinExistence type="predicted"/>
<dbReference type="EMBL" id="VSSQ01133387">
    <property type="protein sequence ID" value="MPN59405.1"/>
    <property type="molecule type" value="Genomic_DNA"/>
</dbReference>
<comment type="caution">
    <text evidence="2">The sequence shown here is derived from an EMBL/GenBank/DDBJ whole genome shotgun (WGS) entry which is preliminary data.</text>
</comment>
<dbReference type="AlphaFoldDB" id="A0A645J6R4"/>